<evidence type="ECO:0000313" key="4">
    <source>
        <dbReference type="Proteomes" id="UP000053599"/>
    </source>
</evidence>
<keyword evidence="2" id="KW-1133">Transmembrane helix</keyword>
<feature type="transmembrane region" description="Helical" evidence="2">
    <location>
        <begin position="12"/>
        <end position="31"/>
    </location>
</feature>
<dbReference type="HOGENOM" id="CLU_1619026_0_0_1"/>
<keyword evidence="2" id="KW-0812">Transmembrane</keyword>
<evidence type="ECO:0000313" key="3">
    <source>
        <dbReference type="EMBL" id="KIV84454.1"/>
    </source>
</evidence>
<name>A0A0D1YSP2_9EURO</name>
<dbReference type="EMBL" id="KN846951">
    <property type="protein sequence ID" value="KIV84454.1"/>
    <property type="molecule type" value="Genomic_DNA"/>
</dbReference>
<organism evidence="3 4">
    <name type="scientific">Exophiala sideris</name>
    <dbReference type="NCBI Taxonomy" id="1016849"/>
    <lineage>
        <taxon>Eukaryota</taxon>
        <taxon>Fungi</taxon>
        <taxon>Dikarya</taxon>
        <taxon>Ascomycota</taxon>
        <taxon>Pezizomycotina</taxon>
        <taxon>Eurotiomycetes</taxon>
        <taxon>Chaetothyriomycetidae</taxon>
        <taxon>Chaetothyriales</taxon>
        <taxon>Herpotrichiellaceae</taxon>
        <taxon>Exophiala</taxon>
    </lineage>
</organism>
<feature type="compositionally biased region" description="Basic and acidic residues" evidence="1">
    <location>
        <begin position="55"/>
        <end position="69"/>
    </location>
</feature>
<evidence type="ECO:0000256" key="1">
    <source>
        <dbReference type="SAM" id="MobiDB-lite"/>
    </source>
</evidence>
<evidence type="ECO:0000256" key="2">
    <source>
        <dbReference type="SAM" id="Phobius"/>
    </source>
</evidence>
<feature type="region of interest" description="Disordered" evidence="1">
    <location>
        <begin position="43"/>
        <end position="88"/>
    </location>
</feature>
<gene>
    <name evidence="3" type="ORF">PV11_00230</name>
</gene>
<sequence length="164" mass="17850">MSSSGGALPDEVIVLLCILGAAATTCLGYAVQRHFAKEDFEGASFNQKSPSQEAYMREPSETPDLREDTILGPPTSKQQADDSLGDTHTYRASVRMAQVMRSSQSQTSKQTGPLAPGGFEVLQFIPFRGAGSEQAKPYQVKRRCSHAVAQDVDCERIHVVCKEK</sequence>
<dbReference type="Proteomes" id="UP000053599">
    <property type="component" value="Unassembled WGS sequence"/>
</dbReference>
<accession>A0A0D1YSP2</accession>
<proteinExistence type="predicted"/>
<reference evidence="3 4" key="1">
    <citation type="submission" date="2015-01" db="EMBL/GenBank/DDBJ databases">
        <title>The Genome Sequence of Exophiala sideris CBS121828.</title>
        <authorList>
            <consortium name="The Broad Institute Genomics Platform"/>
            <person name="Cuomo C."/>
            <person name="de Hoog S."/>
            <person name="Gorbushina A."/>
            <person name="Stielow B."/>
            <person name="Teixiera M."/>
            <person name="Abouelleil A."/>
            <person name="Chapman S.B."/>
            <person name="Priest M."/>
            <person name="Young S.K."/>
            <person name="Wortman J."/>
            <person name="Nusbaum C."/>
            <person name="Birren B."/>
        </authorList>
    </citation>
    <scope>NUCLEOTIDE SEQUENCE [LARGE SCALE GENOMIC DNA]</scope>
    <source>
        <strain evidence="3 4">CBS 121828</strain>
    </source>
</reference>
<dbReference type="OrthoDB" id="4159814at2759"/>
<keyword evidence="2" id="KW-0472">Membrane</keyword>
<dbReference type="AlphaFoldDB" id="A0A0D1YSP2"/>
<protein>
    <submittedName>
        <fullName evidence="3">Uncharacterized protein</fullName>
    </submittedName>
</protein>